<dbReference type="GO" id="GO:0006446">
    <property type="term" value="P:regulation of translational initiation"/>
    <property type="evidence" value="ECO:0007669"/>
    <property type="project" value="TreeGrafter"/>
</dbReference>
<dbReference type="PANTHER" id="PTHR23254:SF15">
    <property type="entry name" value="POLYADENYLATE-BINDING PROTEIN-INTERACTING PROTEIN 1"/>
    <property type="match status" value="1"/>
</dbReference>
<evidence type="ECO:0000313" key="3">
    <source>
        <dbReference type="Proteomes" id="UP001152795"/>
    </source>
</evidence>
<organism evidence="2 3">
    <name type="scientific">Paramuricea clavata</name>
    <name type="common">Red gorgonian</name>
    <name type="synonym">Violescent sea-whip</name>
    <dbReference type="NCBI Taxonomy" id="317549"/>
    <lineage>
        <taxon>Eukaryota</taxon>
        <taxon>Metazoa</taxon>
        <taxon>Cnidaria</taxon>
        <taxon>Anthozoa</taxon>
        <taxon>Octocorallia</taxon>
        <taxon>Malacalcyonacea</taxon>
        <taxon>Plexauridae</taxon>
        <taxon>Paramuricea</taxon>
    </lineage>
</organism>
<feature type="compositionally biased region" description="Basic and acidic residues" evidence="1">
    <location>
        <begin position="1"/>
        <end position="31"/>
    </location>
</feature>
<dbReference type="Proteomes" id="UP001152795">
    <property type="component" value="Unassembled WGS sequence"/>
</dbReference>
<gene>
    <name evidence="2" type="ORF">PACLA_8A062847</name>
</gene>
<dbReference type="InterPro" id="IPR051367">
    <property type="entry name" value="mRNA_TranslReg/HistoneTransl"/>
</dbReference>
<evidence type="ECO:0000256" key="1">
    <source>
        <dbReference type="SAM" id="MobiDB-lite"/>
    </source>
</evidence>
<reference evidence="2" key="1">
    <citation type="submission" date="2020-04" db="EMBL/GenBank/DDBJ databases">
        <authorList>
            <person name="Alioto T."/>
            <person name="Alioto T."/>
            <person name="Gomez Garrido J."/>
        </authorList>
    </citation>
    <scope>NUCLEOTIDE SEQUENCE</scope>
    <source>
        <strain evidence="2">A484AB</strain>
    </source>
</reference>
<comment type="caution">
    <text evidence="2">The sequence shown here is derived from an EMBL/GenBank/DDBJ whole genome shotgun (WGS) entry which is preliminary data.</text>
</comment>
<dbReference type="InterPro" id="IPR016024">
    <property type="entry name" value="ARM-type_fold"/>
</dbReference>
<accession>A0A7D9LHL1</accession>
<feature type="region of interest" description="Disordered" evidence="1">
    <location>
        <begin position="1"/>
        <end position="49"/>
    </location>
</feature>
<dbReference type="GO" id="GO:0008494">
    <property type="term" value="F:translation activator activity"/>
    <property type="evidence" value="ECO:0007669"/>
    <property type="project" value="TreeGrafter"/>
</dbReference>
<dbReference type="EMBL" id="CACRXK020019740">
    <property type="protein sequence ID" value="CAB4034014.1"/>
    <property type="molecule type" value="Genomic_DNA"/>
</dbReference>
<keyword evidence="3" id="KW-1185">Reference proteome</keyword>
<dbReference type="SUPFAM" id="SSF48371">
    <property type="entry name" value="ARM repeat"/>
    <property type="match status" value="1"/>
</dbReference>
<dbReference type="PANTHER" id="PTHR23254">
    <property type="entry name" value="EIF4G DOMAIN PROTEIN"/>
    <property type="match status" value="1"/>
</dbReference>
<dbReference type="AlphaFoldDB" id="A0A7D9LHL1"/>
<proteinExistence type="predicted"/>
<name>A0A7D9LHL1_PARCT</name>
<dbReference type="Gene3D" id="1.25.40.180">
    <property type="match status" value="1"/>
</dbReference>
<evidence type="ECO:0000313" key="2">
    <source>
        <dbReference type="EMBL" id="CAB4034014.1"/>
    </source>
</evidence>
<sequence length="278" mass="31555">MSSTRDRAGGRGREDKPSLPLRKPGEIRTPEIAENNISQDDEKPPVQKPELTVNVASESGPKQLAQDVGTERKVENSTIEIESQNVDNVLLRAVNNPVFVPKTSQQTFNPAQTLSSRLASAINAPEFVPGKCFSRHEEPAEERLQAIEHFVNNKIKQLTEDPGLLDELSMSMANYLSVYIRVENDMIKLSDLLFEKCVSEQNFQYTGSKLANHLDKYLVPKMTEQFQFRTVFLQRCKSENDIFNDVIQTNPERACNVAIFLGELLMNFKVCKHKMHLF</sequence>
<dbReference type="OrthoDB" id="5971158at2759"/>
<protein>
    <submittedName>
        <fullName evidence="2">Polyadenylate-binding -interacting 1 isoform X1</fullName>
    </submittedName>
</protein>